<name>A0A095Z4C7_9BURK</name>
<accession>A0A095Z4C7</accession>
<feature type="domain" description="DUF551" evidence="1">
    <location>
        <begin position="3"/>
        <end position="79"/>
    </location>
</feature>
<gene>
    <name evidence="2" type="ORF">HMPREF2130_09025</name>
</gene>
<reference evidence="2 3" key="1">
    <citation type="submission" date="2014-07" db="EMBL/GenBank/DDBJ databases">
        <authorList>
            <person name="McCorrison J."/>
            <person name="Sanka R."/>
            <person name="Torralba M."/>
            <person name="Gillis M."/>
            <person name="Haft D.H."/>
            <person name="Methe B."/>
            <person name="Sutton G."/>
            <person name="Nelson K.E."/>
        </authorList>
    </citation>
    <scope>NUCLEOTIDE SEQUENCE [LARGE SCALE GENOMIC DNA]</scope>
    <source>
        <strain evidence="2 3">DNF00040</strain>
    </source>
</reference>
<sequence>MTKWISVKDRLPEFGELVLTYNPTTKYDSQRIMVSTLKSNYINDPDTGRPLFLVKVLNPFGLGGYLHDVSHWQPLPEPPSVMHKEE</sequence>
<evidence type="ECO:0000259" key="1">
    <source>
        <dbReference type="Pfam" id="PF04448"/>
    </source>
</evidence>
<organism evidence="2 3">
    <name type="scientific">Oligella urethralis DNF00040</name>
    <dbReference type="NCBI Taxonomy" id="1401065"/>
    <lineage>
        <taxon>Bacteria</taxon>
        <taxon>Pseudomonadati</taxon>
        <taxon>Pseudomonadota</taxon>
        <taxon>Betaproteobacteria</taxon>
        <taxon>Burkholderiales</taxon>
        <taxon>Alcaligenaceae</taxon>
        <taxon>Oligella</taxon>
    </lineage>
</organism>
<keyword evidence="3" id="KW-1185">Reference proteome</keyword>
<dbReference type="EMBL" id="JRNI01000043">
    <property type="protein sequence ID" value="KGF29191.1"/>
    <property type="molecule type" value="Genomic_DNA"/>
</dbReference>
<dbReference type="OrthoDB" id="8781925at2"/>
<dbReference type="RefSeq" id="WP_036560185.1">
    <property type="nucleotide sequence ID" value="NZ_JRNI01000043.1"/>
</dbReference>
<dbReference type="Pfam" id="PF04448">
    <property type="entry name" value="DUF551"/>
    <property type="match status" value="1"/>
</dbReference>
<dbReference type="InterPro" id="IPR007539">
    <property type="entry name" value="DUF551"/>
</dbReference>
<dbReference type="Proteomes" id="UP000029629">
    <property type="component" value="Unassembled WGS sequence"/>
</dbReference>
<evidence type="ECO:0000313" key="3">
    <source>
        <dbReference type="Proteomes" id="UP000029629"/>
    </source>
</evidence>
<proteinExistence type="predicted"/>
<dbReference type="AlphaFoldDB" id="A0A095Z4C7"/>
<evidence type="ECO:0000313" key="2">
    <source>
        <dbReference type="EMBL" id="KGF29191.1"/>
    </source>
</evidence>
<comment type="caution">
    <text evidence="2">The sequence shown here is derived from an EMBL/GenBank/DDBJ whole genome shotgun (WGS) entry which is preliminary data.</text>
</comment>
<protein>
    <recommendedName>
        <fullName evidence="1">DUF551 domain-containing protein</fullName>
    </recommendedName>
</protein>